<reference evidence="5" key="1">
    <citation type="journal article" date="2023" name="Science">
        <title>Genome structures resolve the early diversification of teleost fishes.</title>
        <authorList>
            <person name="Parey E."/>
            <person name="Louis A."/>
            <person name="Montfort J."/>
            <person name="Bouchez O."/>
            <person name="Roques C."/>
            <person name="Iampietro C."/>
            <person name="Lluch J."/>
            <person name="Castinel A."/>
            <person name="Donnadieu C."/>
            <person name="Desvignes T."/>
            <person name="Floi Bucao C."/>
            <person name="Jouanno E."/>
            <person name="Wen M."/>
            <person name="Mejri S."/>
            <person name="Dirks R."/>
            <person name="Jansen H."/>
            <person name="Henkel C."/>
            <person name="Chen W.J."/>
            <person name="Zahm M."/>
            <person name="Cabau C."/>
            <person name="Klopp C."/>
            <person name="Thompson A.W."/>
            <person name="Robinson-Rechavi M."/>
            <person name="Braasch I."/>
            <person name="Lecointre G."/>
            <person name="Bobe J."/>
            <person name="Postlethwait J.H."/>
            <person name="Berthelot C."/>
            <person name="Roest Crollius H."/>
            <person name="Guiguen Y."/>
        </authorList>
    </citation>
    <scope>NUCLEOTIDE SEQUENCE</scope>
    <source>
        <strain evidence="5">Concon-B</strain>
    </source>
</reference>
<evidence type="ECO:0000313" key="6">
    <source>
        <dbReference type="Proteomes" id="UP001152803"/>
    </source>
</evidence>
<comment type="similarity">
    <text evidence="1 2">Belongs to the heparin-binding growth factors family.</text>
</comment>
<evidence type="ECO:0000256" key="2">
    <source>
        <dbReference type="RuleBase" id="RU049442"/>
    </source>
</evidence>
<dbReference type="PANTHER" id="PTHR11486">
    <property type="entry name" value="FIBROBLAST GROWTH FACTOR"/>
    <property type="match status" value="1"/>
</dbReference>
<evidence type="ECO:0000256" key="3">
    <source>
        <dbReference type="SAM" id="MobiDB-lite"/>
    </source>
</evidence>
<comment type="caution">
    <text evidence="5">The sequence shown here is derived from an EMBL/GenBank/DDBJ whole genome shotgun (WGS) entry which is preliminary data.</text>
</comment>
<organism evidence="5 6">
    <name type="scientific">Conger conger</name>
    <name type="common">Conger eel</name>
    <name type="synonym">Muraena conger</name>
    <dbReference type="NCBI Taxonomy" id="82655"/>
    <lineage>
        <taxon>Eukaryota</taxon>
        <taxon>Metazoa</taxon>
        <taxon>Chordata</taxon>
        <taxon>Craniata</taxon>
        <taxon>Vertebrata</taxon>
        <taxon>Euteleostomi</taxon>
        <taxon>Actinopterygii</taxon>
        <taxon>Neopterygii</taxon>
        <taxon>Teleostei</taxon>
        <taxon>Anguilliformes</taxon>
        <taxon>Congridae</taxon>
        <taxon>Conger</taxon>
    </lineage>
</organism>
<dbReference type="GO" id="GO:0008083">
    <property type="term" value="F:growth factor activity"/>
    <property type="evidence" value="ECO:0007669"/>
    <property type="project" value="InterPro"/>
</dbReference>
<accession>A0A9Q1CY52</accession>
<dbReference type="InterPro" id="IPR010530">
    <property type="entry name" value="B12D"/>
</dbReference>
<protein>
    <recommendedName>
        <fullName evidence="2">Fibroblast growth factor</fullName>
        <shortName evidence="2">FGF</shortName>
    </recommendedName>
</protein>
<feature type="transmembrane region" description="Helical" evidence="4">
    <location>
        <begin position="296"/>
        <end position="319"/>
    </location>
</feature>
<dbReference type="InterPro" id="IPR008996">
    <property type="entry name" value="IL1/FGF"/>
</dbReference>
<dbReference type="InterPro" id="IPR002209">
    <property type="entry name" value="Fibroblast_GF_fam"/>
</dbReference>
<dbReference type="Gene3D" id="2.80.10.50">
    <property type="match status" value="1"/>
</dbReference>
<feature type="region of interest" description="Disordered" evidence="3">
    <location>
        <begin position="1"/>
        <end position="41"/>
    </location>
</feature>
<dbReference type="PRINTS" id="PR00262">
    <property type="entry name" value="IL1HBGF"/>
</dbReference>
<dbReference type="AlphaFoldDB" id="A0A9Q1CY52"/>
<feature type="region of interest" description="Disordered" evidence="3">
    <location>
        <begin position="174"/>
        <end position="206"/>
    </location>
</feature>
<dbReference type="EMBL" id="JAFJMO010000017">
    <property type="protein sequence ID" value="KAJ8252443.1"/>
    <property type="molecule type" value="Genomic_DNA"/>
</dbReference>
<dbReference type="SMART" id="SM00442">
    <property type="entry name" value="FGF"/>
    <property type="match status" value="1"/>
</dbReference>
<dbReference type="SUPFAM" id="SSF50353">
    <property type="entry name" value="Cytokine"/>
    <property type="match status" value="1"/>
</dbReference>
<evidence type="ECO:0000313" key="5">
    <source>
        <dbReference type="EMBL" id="KAJ8252443.1"/>
    </source>
</evidence>
<keyword evidence="4" id="KW-1133">Transmembrane helix</keyword>
<dbReference type="Proteomes" id="UP001152803">
    <property type="component" value="Unassembled WGS sequence"/>
</dbReference>
<dbReference type="Pfam" id="PF00167">
    <property type="entry name" value="FGF"/>
    <property type="match status" value="1"/>
</dbReference>
<dbReference type="PRINTS" id="PR00263">
    <property type="entry name" value="HBGFFGF"/>
</dbReference>
<sequence>MVTRGRPGAVESHLASAAGGRSGPLSGGRQPARHVPEESGIKEPGCVSKECILEIRTVSEGGILAIKGVKSQFYISMNRTGTLQAERSYSESCNFKEVFLENYFNAYSSSKWTKPNGKEMFIGLSQRGRPLRGRKTRKENISSHFIPLKCREEEKRGAQRRTRGTGGRLVARVRRQETHNHMGPEPATRRRKSEQSDPGMDGAGGKHIDLWPLHAMPSLQDRIIWTTHPILSCHLRHVGYALPNSQPHRSMRNLITTTCNEALRASHRLRFIFSDHRGRLSKMSGFFQMLRKRKELIPLIGFMGFAAAGATTASIYFLFTKSDVILNKTENPEPWEQLDPSKPQKLITINQQWKPVEELQLLKMCGNASVPLEGSDHPLELWCVLDRKDAPKIIRP</sequence>
<proteinExistence type="inferred from homology"/>
<keyword evidence="6" id="KW-1185">Reference proteome</keyword>
<gene>
    <name evidence="5" type="ORF">COCON_G00217550</name>
</gene>
<dbReference type="OrthoDB" id="5511684at2759"/>
<keyword evidence="4" id="KW-0812">Transmembrane</keyword>
<keyword evidence="4" id="KW-0472">Membrane</keyword>
<name>A0A9Q1CY52_CONCO</name>
<evidence type="ECO:0000256" key="4">
    <source>
        <dbReference type="SAM" id="Phobius"/>
    </source>
</evidence>
<dbReference type="Pfam" id="PF06522">
    <property type="entry name" value="B12D"/>
    <property type="match status" value="1"/>
</dbReference>
<evidence type="ECO:0000256" key="1">
    <source>
        <dbReference type="ARBA" id="ARBA00007936"/>
    </source>
</evidence>